<protein>
    <recommendedName>
        <fullName evidence="3">DUF4004 domain-containing protein</fullName>
    </recommendedName>
</protein>
<dbReference type="Pfam" id="PF13171">
    <property type="entry name" value="DUF4004"/>
    <property type="match status" value="1"/>
</dbReference>
<organism evidence="1 2">
    <name type="scientific">Sporolactobacillus nakayamae</name>
    <dbReference type="NCBI Taxonomy" id="269670"/>
    <lineage>
        <taxon>Bacteria</taxon>
        <taxon>Bacillati</taxon>
        <taxon>Bacillota</taxon>
        <taxon>Bacilli</taxon>
        <taxon>Bacillales</taxon>
        <taxon>Sporolactobacillaceae</taxon>
        <taxon>Sporolactobacillus</taxon>
    </lineage>
</organism>
<evidence type="ECO:0008006" key="3">
    <source>
        <dbReference type="Google" id="ProtNLM"/>
    </source>
</evidence>
<proteinExistence type="predicted"/>
<keyword evidence="2" id="KW-1185">Reference proteome</keyword>
<name>A0A1I2QHD3_9BACL</name>
<dbReference type="AlphaFoldDB" id="A0A1I2QHD3"/>
<gene>
    <name evidence="1" type="ORF">SAMN02982927_01222</name>
</gene>
<dbReference type="Proteomes" id="UP000198752">
    <property type="component" value="Unassembled WGS sequence"/>
</dbReference>
<dbReference type="OrthoDB" id="1648298at2"/>
<sequence>MEEQLIAKKDLLELTGISYGQLYRWKRKQLIPEDWFIRKSTFTGQETFFPKEKILKRVQTISEMKDTRSLDELAERFSPQSVRKIILSEQELLDRNIVSNLTLQIYKELVPHKQNYPFDVVLALFLLDQMLKDGRMNRTEARDLLDVLKTNSHKVYDKNSRLYFIRKMGVSMVLLAAEDVALYFDDGVNVIEAQSISSSMEALKRLIERN</sequence>
<evidence type="ECO:0000313" key="2">
    <source>
        <dbReference type="Proteomes" id="UP000198752"/>
    </source>
</evidence>
<evidence type="ECO:0000313" key="1">
    <source>
        <dbReference type="EMBL" id="SFG27812.1"/>
    </source>
</evidence>
<accession>A0A1I2QHD3</accession>
<dbReference type="InterPro" id="IPR025063">
    <property type="entry name" value="DUF4004"/>
</dbReference>
<dbReference type="RefSeq" id="WP_093671113.1">
    <property type="nucleotide sequence ID" value="NZ_FOOY01000007.1"/>
</dbReference>
<reference evidence="2" key="1">
    <citation type="submission" date="2016-10" db="EMBL/GenBank/DDBJ databases">
        <authorList>
            <person name="Varghese N."/>
            <person name="Submissions S."/>
        </authorList>
    </citation>
    <scope>NUCLEOTIDE SEQUENCE [LARGE SCALE GENOMIC DNA]</scope>
    <source>
        <strain evidence="2">ATCC 700379</strain>
    </source>
</reference>
<dbReference type="EMBL" id="FOOY01000007">
    <property type="protein sequence ID" value="SFG27812.1"/>
    <property type="molecule type" value="Genomic_DNA"/>
</dbReference>
<dbReference type="STRING" id="269670.SAMN02982927_01222"/>